<dbReference type="EMBL" id="JAUSQM010000001">
    <property type="protein sequence ID" value="MDP9823125.1"/>
    <property type="molecule type" value="Genomic_DNA"/>
</dbReference>
<keyword evidence="2 4" id="KW-0324">Glycolysis</keyword>
<comment type="catalytic activity">
    <reaction evidence="4">
        <text>alpha-D-glucose 6-phosphate = beta-D-fructose 6-phosphate</text>
        <dbReference type="Rhea" id="RHEA:11816"/>
        <dbReference type="ChEBI" id="CHEBI:57634"/>
        <dbReference type="ChEBI" id="CHEBI:58225"/>
        <dbReference type="EC" id="5.3.1.9"/>
    </reaction>
</comment>
<dbReference type="GO" id="GO:0004347">
    <property type="term" value="F:glucose-6-phosphate isomerase activity"/>
    <property type="evidence" value="ECO:0007669"/>
    <property type="project" value="UniProtKB-EC"/>
</dbReference>
<dbReference type="RefSeq" id="WP_306825247.1">
    <property type="nucleotide sequence ID" value="NZ_JAUSQM010000001.1"/>
</dbReference>
<dbReference type="EC" id="5.3.1.9" evidence="4"/>
<dbReference type="InterPro" id="IPR001672">
    <property type="entry name" value="G6P_Isomerase"/>
</dbReference>
<dbReference type="PROSITE" id="PS51463">
    <property type="entry name" value="P_GLUCOSE_ISOMERASE_3"/>
    <property type="match status" value="1"/>
</dbReference>
<dbReference type="SUPFAM" id="SSF53697">
    <property type="entry name" value="SIS domain"/>
    <property type="match status" value="1"/>
</dbReference>
<dbReference type="Gene3D" id="3.40.50.10490">
    <property type="entry name" value="Glucose-6-phosphate isomerase like protein, domain 1"/>
    <property type="match status" value="3"/>
</dbReference>
<keyword evidence="1 4" id="KW-0312">Gluconeogenesis</keyword>
<keyword evidence="3 4" id="KW-0413">Isomerase</keyword>
<reference evidence="5 6" key="1">
    <citation type="submission" date="2023-07" db="EMBL/GenBank/DDBJ databases">
        <title>Sequencing the genomes of 1000 actinobacteria strains.</title>
        <authorList>
            <person name="Klenk H.-P."/>
        </authorList>
    </citation>
    <scope>NUCLEOTIDE SEQUENCE [LARGE SCALE GENOMIC DNA]</scope>
    <source>
        <strain evidence="5 6">GD13</strain>
    </source>
</reference>
<dbReference type="PANTHER" id="PTHR11469:SF1">
    <property type="entry name" value="GLUCOSE-6-PHOSPHATE ISOMERASE"/>
    <property type="match status" value="1"/>
</dbReference>
<keyword evidence="6" id="KW-1185">Reference proteome</keyword>
<comment type="caution">
    <text evidence="5">The sequence shown here is derived from an EMBL/GenBank/DDBJ whole genome shotgun (WGS) entry which is preliminary data.</text>
</comment>
<dbReference type="PANTHER" id="PTHR11469">
    <property type="entry name" value="GLUCOSE-6-PHOSPHATE ISOMERASE"/>
    <property type="match status" value="1"/>
</dbReference>
<dbReference type="Proteomes" id="UP001240447">
    <property type="component" value="Unassembled WGS sequence"/>
</dbReference>
<evidence type="ECO:0000256" key="2">
    <source>
        <dbReference type="ARBA" id="ARBA00023152"/>
    </source>
</evidence>
<dbReference type="InterPro" id="IPR046348">
    <property type="entry name" value="SIS_dom_sf"/>
</dbReference>
<proteinExistence type="inferred from homology"/>
<dbReference type="PRINTS" id="PR00662">
    <property type="entry name" value="G6PISOMERASE"/>
</dbReference>
<organism evidence="5 6">
    <name type="scientific">Nocardioides massiliensis</name>
    <dbReference type="NCBI Taxonomy" id="1325935"/>
    <lineage>
        <taxon>Bacteria</taxon>
        <taxon>Bacillati</taxon>
        <taxon>Actinomycetota</taxon>
        <taxon>Actinomycetes</taxon>
        <taxon>Propionibacteriales</taxon>
        <taxon>Nocardioidaceae</taxon>
        <taxon>Nocardioides</taxon>
    </lineage>
</organism>
<dbReference type="Pfam" id="PF00342">
    <property type="entry name" value="PGI"/>
    <property type="match status" value="1"/>
</dbReference>
<gene>
    <name evidence="5" type="ORF">J2S59_002934</name>
</gene>
<accession>A0ABT9NSV5</accession>
<evidence type="ECO:0000313" key="5">
    <source>
        <dbReference type="EMBL" id="MDP9823125.1"/>
    </source>
</evidence>
<evidence type="ECO:0000256" key="1">
    <source>
        <dbReference type="ARBA" id="ARBA00022432"/>
    </source>
</evidence>
<comment type="pathway">
    <text evidence="4">Carbohydrate degradation; glycolysis; D-glyceraldehyde 3-phosphate and glycerone phosphate from D-glucose: step 2/4.</text>
</comment>
<name>A0ABT9NSV5_9ACTN</name>
<comment type="similarity">
    <text evidence="4">Belongs to the GPI family.</text>
</comment>
<evidence type="ECO:0000256" key="3">
    <source>
        <dbReference type="ARBA" id="ARBA00023235"/>
    </source>
</evidence>
<evidence type="ECO:0000256" key="4">
    <source>
        <dbReference type="RuleBase" id="RU000612"/>
    </source>
</evidence>
<protein>
    <recommendedName>
        <fullName evidence="4">Glucose-6-phosphate isomerase</fullName>
        <ecNumber evidence="4">5.3.1.9</ecNumber>
    </recommendedName>
</protein>
<sequence length="560" mass="57720">MTATDLARVEAPGLSLVLGYADEAGLRETLDTLVTSGVASGIARRDATLWGPEAEEEAAKRLAWIDLPRASRKLVEPILALRDELRGAGLDRVVLCGMGGSSLAPEVICGAEGLPLVVLDASDPDSVRAAAGDALERTVVVVSSKSGGTVETDSQRRAFEQAFTDAGIDPAERIVVVTDPGSPLAEASADAGYRTFLADPEVGGRYSALTAFGLVPSGLAGADIGALLDGAADVHDALITDSPDNPALRLGALLGHAALAGVDKLVLASGGATYAGLGDWIEQLVAESTGKNGRGILPVVVEGVDAPGIQPSTTDAVLVTYGPEFVFDSISPASGWGAVVDGLLGAQMLTWEVATAVAGRVLGINPFDQPDVESAKQAARALLDETPEEEPALLAVDGLEVRALGAGLTEELTSAGDPETAIAALLDRLAAEDDRGYLAVMAYAERAAYPELAASRRTLADRTARPVTFGWGPRFLHSTGQLHKGGPPVGVFLQVTVAPRADLPIPGRPFGFAQLVAAQAAGDARVLADHDRPVLRLHLRDPSPDGPAYQRLLAALGVTP</sequence>
<evidence type="ECO:0000313" key="6">
    <source>
        <dbReference type="Proteomes" id="UP001240447"/>
    </source>
</evidence>